<dbReference type="RefSeq" id="WP_073581876.1">
    <property type="nucleotide sequence ID" value="NZ_AP024897.1"/>
</dbReference>
<proteinExistence type="inferred from homology"/>
<comment type="similarity">
    <text evidence="2">Belongs to the ACC deaminase/D-cysteine desulfhydrase family.</text>
</comment>
<feature type="modified residue" description="N6-(pyridoxal phosphate)lysine" evidence="4">
    <location>
        <position position="41"/>
    </location>
</feature>
<dbReference type="InterPro" id="IPR036052">
    <property type="entry name" value="TrpB-like_PALP_sf"/>
</dbReference>
<dbReference type="Gene3D" id="3.40.50.1100">
    <property type="match status" value="2"/>
</dbReference>
<evidence type="ECO:0000256" key="2">
    <source>
        <dbReference type="ARBA" id="ARBA00008639"/>
    </source>
</evidence>
<evidence type="ECO:0000313" key="6">
    <source>
        <dbReference type="Proteomes" id="UP000184600"/>
    </source>
</evidence>
<gene>
    <name evidence="5" type="ORF">VQ7734_01939</name>
</gene>
<evidence type="ECO:0000256" key="1">
    <source>
        <dbReference type="ARBA" id="ARBA00001933"/>
    </source>
</evidence>
<dbReference type="STRING" id="1117707.VQ7734_01939"/>
<dbReference type="Proteomes" id="UP000184600">
    <property type="component" value="Unassembled WGS sequence"/>
</dbReference>
<dbReference type="SUPFAM" id="SSF53686">
    <property type="entry name" value="Tryptophan synthase beta subunit-like PLP-dependent enzymes"/>
    <property type="match status" value="1"/>
</dbReference>
<reference evidence="6" key="1">
    <citation type="submission" date="2016-12" db="EMBL/GenBank/DDBJ databases">
        <authorList>
            <person name="Rodrigo-Torres L."/>
            <person name="Arahal R.D."/>
            <person name="Lucena T."/>
        </authorList>
    </citation>
    <scope>NUCLEOTIDE SEQUENCE [LARGE SCALE GENOMIC DNA]</scope>
</reference>
<evidence type="ECO:0000256" key="4">
    <source>
        <dbReference type="PIRSR" id="PIRSR006278-2"/>
    </source>
</evidence>
<dbReference type="OrthoDB" id="9801249at2"/>
<protein>
    <submittedName>
        <fullName evidence="5">D-cysteine desulfhydrase</fullName>
    </submittedName>
</protein>
<comment type="cofactor">
    <cofactor evidence="1">
        <name>pyridoxal 5'-phosphate</name>
        <dbReference type="ChEBI" id="CHEBI:597326"/>
    </cofactor>
</comment>
<dbReference type="InterPro" id="IPR027278">
    <property type="entry name" value="ACCD_DCysDesulf"/>
</dbReference>
<accession>A0A1M7YU41</accession>
<evidence type="ECO:0000256" key="3">
    <source>
        <dbReference type="ARBA" id="ARBA00022898"/>
    </source>
</evidence>
<organism evidence="5 6">
    <name type="scientific">Vibrio quintilis</name>
    <dbReference type="NCBI Taxonomy" id="1117707"/>
    <lineage>
        <taxon>Bacteria</taxon>
        <taxon>Pseudomonadati</taxon>
        <taxon>Pseudomonadota</taxon>
        <taxon>Gammaproteobacteria</taxon>
        <taxon>Vibrionales</taxon>
        <taxon>Vibrionaceae</taxon>
        <taxon>Vibrio</taxon>
    </lineage>
</organism>
<dbReference type="AlphaFoldDB" id="A0A1M7YU41"/>
<sequence length="308" mass="35022">MTDKTPVQSLTDSPVSSHQFGNYHFFLKRDDLLHPDFSGNKARKFMALLTGSFSHINKLIGHGSPQANSLYSLAALTYMKGWQLDYYVDHVPDFIRQYPTGNYKAALALGARIISTNNAEYDFISPEDYIRDKLEPEHDCLIVPEGGRSELAKEGVTALANELLQWIAENQIVSPVIALPSGTGTTALYLHQVMENHHIPVVTCACVGGSDYLLQQFQSLKAQSYPKILELPKKHHFGKLYKENYQIWLQLYRQTGIEFDLLYDPLMWRCLLQETAAYSTMNLIYIHQGGIRGNESMLPRYQRKYPGV</sequence>
<dbReference type="PANTHER" id="PTHR43780">
    <property type="entry name" value="1-AMINOCYCLOPROPANE-1-CARBOXYLATE DEAMINASE-RELATED"/>
    <property type="match status" value="1"/>
</dbReference>
<dbReference type="PANTHER" id="PTHR43780:SF2">
    <property type="entry name" value="1-AMINOCYCLOPROPANE-1-CARBOXYLATE DEAMINASE-RELATED"/>
    <property type="match status" value="1"/>
</dbReference>
<dbReference type="EMBL" id="FRFG01000021">
    <property type="protein sequence ID" value="SHO56170.1"/>
    <property type="molecule type" value="Genomic_DNA"/>
</dbReference>
<dbReference type="PIRSF" id="PIRSF006278">
    <property type="entry name" value="ACCD_DCysDesulf"/>
    <property type="match status" value="1"/>
</dbReference>
<evidence type="ECO:0000313" key="5">
    <source>
        <dbReference type="EMBL" id="SHO56170.1"/>
    </source>
</evidence>
<keyword evidence="6" id="KW-1185">Reference proteome</keyword>
<name>A0A1M7YU41_9VIBR</name>
<dbReference type="GO" id="GO:0019148">
    <property type="term" value="F:D-cysteine desulfhydrase activity"/>
    <property type="evidence" value="ECO:0007669"/>
    <property type="project" value="TreeGrafter"/>
</dbReference>
<keyword evidence="3 4" id="KW-0663">Pyridoxal phosphate</keyword>